<dbReference type="RefSeq" id="WP_407279142.1">
    <property type="nucleotide sequence ID" value="NZ_CP141259.1"/>
</dbReference>
<dbReference type="Gene3D" id="3.40.50.300">
    <property type="entry name" value="P-loop containing nucleotide triphosphate hydrolases"/>
    <property type="match status" value="1"/>
</dbReference>
<dbReference type="Proteomes" id="UP001626593">
    <property type="component" value="Chromosome"/>
</dbReference>
<dbReference type="InterPro" id="IPR027417">
    <property type="entry name" value="P-loop_NTPase"/>
</dbReference>
<dbReference type="InterPro" id="IPR017911">
    <property type="entry name" value="MacB-like_ATP-bd"/>
</dbReference>
<evidence type="ECO:0000256" key="2">
    <source>
        <dbReference type="ARBA" id="ARBA00022475"/>
    </source>
</evidence>
<sequence>MPEQVSPPPLSSPAPRPIFEARGLTKVYQMGEVRVDALRGVDLDLYAGELVVLLGPSGSGKSTLLNILGGLDTPTSGTVRYAEHDLTVDDDAAMTQYRREHVGFVFQFYNLIPSLTARENVALVTEIAHDPMTPEEALALVGLAPRMDHFPSQMSGGEQQRVAIARAVAKRPQVLLCDEPTGALDAQTGVMVLEVIARVNRELGTTTVVITHNAVIAAMADRVVHFGDGHVVRIERNERRKAASELSW</sequence>
<feature type="domain" description="ABC transporter" evidence="5">
    <location>
        <begin position="19"/>
        <end position="246"/>
    </location>
</feature>
<gene>
    <name evidence="6" type="ORF">U5817_24330</name>
</gene>
<keyword evidence="4 6" id="KW-0067">ATP-binding</keyword>
<keyword evidence="3" id="KW-0547">Nucleotide-binding</keyword>
<evidence type="ECO:0000313" key="6">
    <source>
        <dbReference type="EMBL" id="WRL46289.1"/>
    </source>
</evidence>
<keyword evidence="1" id="KW-0813">Transport</keyword>
<dbReference type="SUPFAM" id="SSF52540">
    <property type="entry name" value="P-loop containing nucleoside triphosphate hydrolases"/>
    <property type="match status" value="1"/>
</dbReference>
<dbReference type="PROSITE" id="PS00211">
    <property type="entry name" value="ABC_TRANSPORTER_1"/>
    <property type="match status" value="1"/>
</dbReference>
<reference evidence="6 7" key="1">
    <citation type="submission" date="2023-12" db="EMBL/GenBank/DDBJ databases">
        <title>A. evansii MAY27, complete genome.</title>
        <authorList>
            <person name="Wang Y."/>
        </authorList>
    </citation>
    <scope>NUCLEOTIDE SEQUENCE [LARGE SCALE GENOMIC DNA]</scope>
    <source>
        <strain evidence="6 7">MAY27</strain>
    </source>
</reference>
<evidence type="ECO:0000256" key="1">
    <source>
        <dbReference type="ARBA" id="ARBA00022448"/>
    </source>
</evidence>
<keyword evidence="2" id="KW-1003">Cell membrane</keyword>
<keyword evidence="2" id="KW-0472">Membrane</keyword>
<dbReference type="PANTHER" id="PTHR24220">
    <property type="entry name" value="IMPORT ATP-BINDING PROTEIN"/>
    <property type="match status" value="1"/>
</dbReference>
<dbReference type="PANTHER" id="PTHR24220:SF686">
    <property type="entry name" value="BLL7988 PROTEIN"/>
    <property type="match status" value="1"/>
</dbReference>
<dbReference type="InterPro" id="IPR003439">
    <property type="entry name" value="ABC_transporter-like_ATP-bd"/>
</dbReference>
<dbReference type="PROSITE" id="PS50893">
    <property type="entry name" value="ABC_TRANSPORTER_2"/>
    <property type="match status" value="1"/>
</dbReference>
<dbReference type="EMBL" id="CP141259">
    <property type="protein sequence ID" value="WRL46289.1"/>
    <property type="molecule type" value="Genomic_DNA"/>
</dbReference>
<evidence type="ECO:0000256" key="4">
    <source>
        <dbReference type="ARBA" id="ARBA00022840"/>
    </source>
</evidence>
<dbReference type="InterPro" id="IPR015854">
    <property type="entry name" value="ABC_transpr_LolD-like"/>
</dbReference>
<evidence type="ECO:0000313" key="7">
    <source>
        <dbReference type="Proteomes" id="UP001626593"/>
    </source>
</evidence>
<dbReference type="GO" id="GO:0005524">
    <property type="term" value="F:ATP binding"/>
    <property type="evidence" value="ECO:0007669"/>
    <property type="project" value="UniProtKB-KW"/>
</dbReference>
<dbReference type="Pfam" id="PF00005">
    <property type="entry name" value="ABC_tran"/>
    <property type="match status" value="1"/>
</dbReference>
<dbReference type="SMART" id="SM00382">
    <property type="entry name" value="AAA"/>
    <property type="match status" value="1"/>
</dbReference>
<accession>A0ABZ1AKA2</accession>
<dbReference type="InterPro" id="IPR017871">
    <property type="entry name" value="ABC_transporter-like_CS"/>
</dbReference>
<protein>
    <submittedName>
        <fullName evidence="6">ABC transporter ATP-binding protein</fullName>
    </submittedName>
</protein>
<proteinExistence type="predicted"/>
<organism evidence="6 7">
    <name type="scientific">Aromatoleum evansii</name>
    <name type="common">Azoarcus evansii</name>
    <dbReference type="NCBI Taxonomy" id="59406"/>
    <lineage>
        <taxon>Bacteria</taxon>
        <taxon>Pseudomonadati</taxon>
        <taxon>Pseudomonadota</taxon>
        <taxon>Betaproteobacteria</taxon>
        <taxon>Rhodocyclales</taxon>
        <taxon>Rhodocyclaceae</taxon>
        <taxon>Aromatoleum</taxon>
    </lineage>
</organism>
<dbReference type="InterPro" id="IPR003593">
    <property type="entry name" value="AAA+_ATPase"/>
</dbReference>
<evidence type="ECO:0000259" key="5">
    <source>
        <dbReference type="PROSITE" id="PS50893"/>
    </source>
</evidence>
<name>A0ABZ1AKA2_AROEV</name>
<evidence type="ECO:0000256" key="3">
    <source>
        <dbReference type="ARBA" id="ARBA00022741"/>
    </source>
</evidence>
<dbReference type="CDD" id="cd03255">
    <property type="entry name" value="ABC_MJ0796_LolCDE_FtsE"/>
    <property type="match status" value="1"/>
</dbReference>
<keyword evidence="7" id="KW-1185">Reference proteome</keyword>